<accession>A0A9P9FWA1</accession>
<keyword evidence="2" id="KW-1185">Reference proteome</keyword>
<dbReference type="Proteomes" id="UP000738349">
    <property type="component" value="Unassembled WGS sequence"/>
</dbReference>
<dbReference type="OrthoDB" id="2993351at2759"/>
<dbReference type="PANTHER" id="PTHR40780:SF2">
    <property type="entry name" value="DUF3669 DOMAIN-CONTAINING PROTEIN"/>
    <property type="match status" value="1"/>
</dbReference>
<evidence type="ECO:0008006" key="3">
    <source>
        <dbReference type="Google" id="ProtNLM"/>
    </source>
</evidence>
<dbReference type="PANTHER" id="PTHR40780">
    <property type="entry name" value="DUF3669 DOMAIN-CONTAINING PROTEIN"/>
    <property type="match status" value="1"/>
</dbReference>
<comment type="caution">
    <text evidence="1">The sequence shown here is derived from an EMBL/GenBank/DDBJ whole genome shotgun (WGS) entry which is preliminary data.</text>
</comment>
<dbReference type="AlphaFoldDB" id="A0A9P9FWA1"/>
<name>A0A9P9FWA1_9HYPO</name>
<gene>
    <name evidence="1" type="ORF">EDB81DRAFT_897786</name>
</gene>
<organism evidence="1 2">
    <name type="scientific">Dactylonectria macrodidyma</name>
    <dbReference type="NCBI Taxonomy" id="307937"/>
    <lineage>
        <taxon>Eukaryota</taxon>
        <taxon>Fungi</taxon>
        <taxon>Dikarya</taxon>
        <taxon>Ascomycota</taxon>
        <taxon>Pezizomycotina</taxon>
        <taxon>Sordariomycetes</taxon>
        <taxon>Hypocreomycetidae</taxon>
        <taxon>Hypocreales</taxon>
        <taxon>Nectriaceae</taxon>
        <taxon>Dactylonectria</taxon>
    </lineage>
</organism>
<dbReference type="EMBL" id="JAGMUV010000001">
    <property type="protein sequence ID" value="KAH7176496.1"/>
    <property type="molecule type" value="Genomic_DNA"/>
</dbReference>
<sequence>MPSRRELNSADESAVSVSPSIAQAARLTMQYLEATELEQMASPTILHRSLTVRSVVSTTSSFAQRFQRASTRPDLQEIVQIGQGLQAAIFEQVGLPIVLKKETPGNESRPSNLQHEFQIHLNVHGAFERYDGTVGSNILVPRPFNIIFTTQDEFWNDRLGKFPVNYRQKTNIVEMERILPLPKIIRQALICQFFPRPNQDTIDPTLLGDLLNNPANKHCLVRPYLGQSHGVYKADTFSLRNFPLYLRDLEALRLDVKDFANCMGKAYAIMHWGAGADSDDVEFVLGSSVIEDNGSSDFHHRKTGIYLLDFGQCVSVDFAQPSHVVYQAFKGAMVTGDNQKFIPHYNRSPELFREFIEGYMEAAQIILMDKGLDNQFNVKDFMDEYEEYAEDFLY</sequence>
<evidence type="ECO:0000313" key="1">
    <source>
        <dbReference type="EMBL" id="KAH7176496.1"/>
    </source>
</evidence>
<evidence type="ECO:0000313" key="2">
    <source>
        <dbReference type="Proteomes" id="UP000738349"/>
    </source>
</evidence>
<proteinExistence type="predicted"/>
<protein>
    <recommendedName>
        <fullName evidence="3">DUF3669 domain-containing protein</fullName>
    </recommendedName>
</protein>
<reference evidence="1" key="1">
    <citation type="journal article" date="2021" name="Nat. Commun.">
        <title>Genetic determinants of endophytism in the Arabidopsis root mycobiome.</title>
        <authorList>
            <person name="Mesny F."/>
            <person name="Miyauchi S."/>
            <person name="Thiergart T."/>
            <person name="Pickel B."/>
            <person name="Atanasova L."/>
            <person name="Karlsson M."/>
            <person name="Huettel B."/>
            <person name="Barry K.W."/>
            <person name="Haridas S."/>
            <person name="Chen C."/>
            <person name="Bauer D."/>
            <person name="Andreopoulos W."/>
            <person name="Pangilinan J."/>
            <person name="LaButti K."/>
            <person name="Riley R."/>
            <person name="Lipzen A."/>
            <person name="Clum A."/>
            <person name="Drula E."/>
            <person name="Henrissat B."/>
            <person name="Kohler A."/>
            <person name="Grigoriev I.V."/>
            <person name="Martin F.M."/>
            <person name="Hacquard S."/>
        </authorList>
    </citation>
    <scope>NUCLEOTIDE SEQUENCE</scope>
    <source>
        <strain evidence="1">MPI-CAGE-AT-0147</strain>
    </source>
</reference>